<feature type="region of interest" description="Disordered" evidence="1">
    <location>
        <begin position="33"/>
        <end position="103"/>
    </location>
</feature>
<protein>
    <submittedName>
        <fullName evidence="3">Uncharacterized protein</fullName>
    </submittedName>
</protein>
<evidence type="ECO:0000313" key="2">
    <source>
        <dbReference type="EMBL" id="HGQ54883.1"/>
    </source>
</evidence>
<evidence type="ECO:0000313" key="3">
    <source>
        <dbReference type="EMBL" id="HGU47313.1"/>
    </source>
</evidence>
<proteinExistence type="predicted"/>
<sequence>MRRLIPILILLFILIFVGSRILKKKPVQQAVRKTQEVVEGSKRARKAGRRVGSLEKREKKSREERRKERELRKLERKRLKEERRRQRELQKLQREGRKKARRKRTKGMYILQAIITVENTPYALIDGKQYKVGDEIMGRRIVKIESDKITLDYLGEITTVRVGENCVPLTTLRSKKRR</sequence>
<gene>
    <name evidence="3" type="ORF">ENT60_01965</name>
    <name evidence="2" type="ORF">ENU28_00285</name>
</gene>
<organism evidence="3">
    <name type="scientific">candidate division WOR-3 bacterium</name>
    <dbReference type="NCBI Taxonomy" id="2052148"/>
    <lineage>
        <taxon>Bacteria</taxon>
        <taxon>Bacteria division WOR-3</taxon>
    </lineage>
</organism>
<dbReference type="AlphaFoldDB" id="A0A7C4WF89"/>
<accession>A0A7C4WF89</accession>
<comment type="caution">
    <text evidence="3">The sequence shown here is derived from an EMBL/GenBank/DDBJ whole genome shotgun (WGS) entry which is preliminary data.</text>
</comment>
<dbReference type="EMBL" id="DTBX01000011">
    <property type="protein sequence ID" value="HGQ54883.1"/>
    <property type="molecule type" value="Genomic_DNA"/>
</dbReference>
<evidence type="ECO:0000256" key="1">
    <source>
        <dbReference type="SAM" id="MobiDB-lite"/>
    </source>
</evidence>
<name>A0A7C4WF89_UNCW3</name>
<dbReference type="EMBL" id="DSZH01000092">
    <property type="protein sequence ID" value="HGU47313.1"/>
    <property type="molecule type" value="Genomic_DNA"/>
</dbReference>
<feature type="compositionally biased region" description="Basic and acidic residues" evidence="1">
    <location>
        <begin position="52"/>
        <end position="95"/>
    </location>
</feature>
<feature type="compositionally biased region" description="Basic and acidic residues" evidence="1">
    <location>
        <begin position="33"/>
        <end position="42"/>
    </location>
</feature>
<reference evidence="3" key="1">
    <citation type="journal article" date="2020" name="mSystems">
        <title>Genome- and Community-Level Interaction Insights into Carbon Utilization and Element Cycling Functions of Hydrothermarchaeota in Hydrothermal Sediment.</title>
        <authorList>
            <person name="Zhou Z."/>
            <person name="Liu Y."/>
            <person name="Xu W."/>
            <person name="Pan J."/>
            <person name="Luo Z.H."/>
            <person name="Li M."/>
        </authorList>
    </citation>
    <scope>NUCLEOTIDE SEQUENCE [LARGE SCALE GENOMIC DNA]</scope>
    <source>
        <strain evidence="3">SpSt-594</strain>
        <strain evidence="2">SpSt-655</strain>
    </source>
</reference>